<gene>
    <name evidence="2" type="ORF">GGX14DRAFT_562371</name>
</gene>
<dbReference type="AlphaFoldDB" id="A0AAD6VTW9"/>
<reference evidence="2" key="1">
    <citation type="submission" date="2023-03" db="EMBL/GenBank/DDBJ databases">
        <title>Massive genome expansion in bonnet fungi (Mycena s.s.) driven by repeated elements and novel gene families across ecological guilds.</title>
        <authorList>
            <consortium name="Lawrence Berkeley National Laboratory"/>
            <person name="Harder C.B."/>
            <person name="Miyauchi S."/>
            <person name="Viragh M."/>
            <person name="Kuo A."/>
            <person name="Thoen E."/>
            <person name="Andreopoulos B."/>
            <person name="Lu D."/>
            <person name="Skrede I."/>
            <person name="Drula E."/>
            <person name="Henrissat B."/>
            <person name="Morin E."/>
            <person name="Kohler A."/>
            <person name="Barry K."/>
            <person name="LaButti K."/>
            <person name="Morin E."/>
            <person name="Salamov A."/>
            <person name="Lipzen A."/>
            <person name="Mereny Z."/>
            <person name="Hegedus B."/>
            <person name="Baldrian P."/>
            <person name="Stursova M."/>
            <person name="Weitz H."/>
            <person name="Taylor A."/>
            <person name="Grigoriev I.V."/>
            <person name="Nagy L.G."/>
            <person name="Martin F."/>
            <person name="Kauserud H."/>
        </authorList>
    </citation>
    <scope>NUCLEOTIDE SEQUENCE</scope>
    <source>
        <strain evidence="2">9144</strain>
    </source>
</reference>
<dbReference type="EMBL" id="JARJCW010000016">
    <property type="protein sequence ID" value="KAJ7215913.1"/>
    <property type="molecule type" value="Genomic_DNA"/>
</dbReference>
<accession>A0AAD6VTW9</accession>
<evidence type="ECO:0000313" key="2">
    <source>
        <dbReference type="EMBL" id="KAJ7215913.1"/>
    </source>
</evidence>
<evidence type="ECO:0000313" key="3">
    <source>
        <dbReference type="Proteomes" id="UP001219525"/>
    </source>
</evidence>
<organism evidence="2 3">
    <name type="scientific">Mycena pura</name>
    <dbReference type="NCBI Taxonomy" id="153505"/>
    <lineage>
        <taxon>Eukaryota</taxon>
        <taxon>Fungi</taxon>
        <taxon>Dikarya</taxon>
        <taxon>Basidiomycota</taxon>
        <taxon>Agaricomycotina</taxon>
        <taxon>Agaricomycetes</taxon>
        <taxon>Agaricomycetidae</taxon>
        <taxon>Agaricales</taxon>
        <taxon>Marasmiineae</taxon>
        <taxon>Mycenaceae</taxon>
        <taxon>Mycena</taxon>
    </lineage>
</organism>
<protein>
    <submittedName>
        <fullName evidence="2">Uncharacterized protein</fullName>
    </submittedName>
</protein>
<name>A0AAD6VTW9_9AGAR</name>
<feature type="compositionally biased region" description="Low complexity" evidence="1">
    <location>
        <begin position="76"/>
        <end position="98"/>
    </location>
</feature>
<dbReference type="Proteomes" id="UP001219525">
    <property type="component" value="Unassembled WGS sequence"/>
</dbReference>
<feature type="region of interest" description="Disordered" evidence="1">
    <location>
        <begin position="63"/>
        <end position="141"/>
    </location>
</feature>
<comment type="caution">
    <text evidence="2">The sequence shown here is derived from an EMBL/GenBank/DDBJ whole genome shotgun (WGS) entry which is preliminary data.</text>
</comment>
<proteinExistence type="predicted"/>
<sequence length="214" mass="23370">MLAAEPEALRQHIMALLLSYARRSGCVSRVLILIRPVDVAAAVRLRARAAALLLGVAAPGRPGWHGHGGWRRDHGAGSSPSSSSPPRSPTIQTSSRRPGPSGTHTGAILDTPSAANRPGSWMRTDRTHTHTRTPAPRLNGARPAAHFGHFPLPATRLSARRPLSLTAQDRLHTLATTRAQGKRHPVRAHRRLNRHRMPGPFQYARLEDRVRKSP</sequence>
<evidence type="ECO:0000256" key="1">
    <source>
        <dbReference type="SAM" id="MobiDB-lite"/>
    </source>
</evidence>
<keyword evidence="3" id="KW-1185">Reference proteome</keyword>